<dbReference type="GeneID" id="68105580"/>
<accession>A0AA88KHH1</accession>
<gene>
    <name evidence="1" type="ORF">C9374_013127</name>
</gene>
<protein>
    <submittedName>
        <fullName evidence="1">Uncharacterized protein</fullName>
    </submittedName>
</protein>
<dbReference type="Gene3D" id="3.80.10.10">
    <property type="entry name" value="Ribonuclease Inhibitor"/>
    <property type="match status" value="1"/>
</dbReference>
<evidence type="ECO:0000313" key="1">
    <source>
        <dbReference type="EMBL" id="KAG2372847.1"/>
    </source>
</evidence>
<evidence type="ECO:0000313" key="2">
    <source>
        <dbReference type="Proteomes" id="UP000816034"/>
    </source>
</evidence>
<proteinExistence type="predicted"/>
<dbReference type="InterPro" id="IPR032675">
    <property type="entry name" value="LRR_dom_sf"/>
</dbReference>
<dbReference type="SUPFAM" id="SSF52047">
    <property type="entry name" value="RNI-like"/>
    <property type="match status" value="1"/>
</dbReference>
<name>A0AA88KHH1_NAELO</name>
<reference evidence="1 2" key="1">
    <citation type="journal article" date="2018" name="BMC Genomics">
        <title>The genome of Naegleria lovaniensis, the basis for a comparative approach to unravel pathogenicity factors of the human pathogenic amoeba N. fowleri.</title>
        <authorList>
            <person name="Liechti N."/>
            <person name="Schurch N."/>
            <person name="Bruggmann R."/>
            <person name="Wittwer M."/>
        </authorList>
    </citation>
    <scope>NUCLEOTIDE SEQUENCE [LARGE SCALE GENOMIC DNA]</scope>
    <source>
        <strain evidence="1 2">ATCC 30569</strain>
    </source>
</reference>
<keyword evidence="2" id="KW-1185">Reference proteome</keyword>
<organism evidence="1 2">
    <name type="scientific">Naegleria lovaniensis</name>
    <name type="common">Amoeba</name>
    <dbReference type="NCBI Taxonomy" id="51637"/>
    <lineage>
        <taxon>Eukaryota</taxon>
        <taxon>Discoba</taxon>
        <taxon>Heterolobosea</taxon>
        <taxon>Tetramitia</taxon>
        <taxon>Eutetramitia</taxon>
        <taxon>Vahlkampfiidae</taxon>
        <taxon>Naegleria</taxon>
    </lineage>
</organism>
<dbReference type="AlphaFoldDB" id="A0AA88KHH1"/>
<comment type="caution">
    <text evidence="1">The sequence shown here is derived from an EMBL/GenBank/DDBJ whole genome shotgun (WGS) entry which is preliminary data.</text>
</comment>
<dbReference type="Proteomes" id="UP000816034">
    <property type="component" value="Unassembled WGS sequence"/>
</dbReference>
<dbReference type="PANTHER" id="PTHR38926:SF5">
    <property type="entry name" value="F-BOX AND LEUCINE-RICH REPEAT PROTEIN 6"/>
    <property type="match status" value="1"/>
</dbReference>
<dbReference type="EMBL" id="PYSW02000066">
    <property type="protein sequence ID" value="KAG2372847.1"/>
    <property type="molecule type" value="Genomic_DNA"/>
</dbReference>
<sequence>MVVSIVCGLVKEKFCKYYYIHDDGDDWVLTKALRSAKSLSISYENIDQVRTIVDEIVEHGDSLNDFSKRLVFDSIDPTDIYEILSARVVKQESTTTIVKTAVLGVVDDLEKISLTDGESDESHDQVAFKQVEIRDIPIGFGLKELSLHGISLSRTDLYRILSKCCALEKLDLYGLEQAYHQPFTSGRGRGGKGLRRGKSTKIEEDNDEFFNGQEGQVYIPVFGSLKSLTSNAVFDYDAGEKFMVDILKLCPNLEELHYIYHYPVDDSFLRHVSKMCPKLKKFVSEGYDGATPIELEVTDEGLYELMKALAQLEHIHFHPCCNISGEIFKKLGEFSQLKHFDVNRTSYNNGLVDLTFDIHFGGGVLSKLEYIDIGGCYDLETLEEFEKFVTTLRSVAPHLKNFGRLMFCESRRGIDKKKLVELFSETITHLDVDRAATDLASILPKNLTSLSMELTQEFVNKNVVTQLQPNRGLKKLTLHLSDDKPEMDSVIETLAVKIYPCVTHLRLYHTRYGDNYDVLEKILSNPNAWPNLRFMDGVSNVKGILKVRPNIRLNLEDDATDILNENCCRDDERSAFYYKWLIADQPFDSW</sequence>
<dbReference type="RefSeq" id="XP_044542022.1">
    <property type="nucleotide sequence ID" value="XM_044688969.1"/>
</dbReference>
<dbReference type="PANTHER" id="PTHR38926">
    <property type="entry name" value="F-BOX DOMAIN CONTAINING PROTEIN, EXPRESSED"/>
    <property type="match status" value="1"/>
</dbReference>